<comment type="subcellular location">
    <subcellularLocation>
        <location evidence="2">Cytoplasm</location>
    </subcellularLocation>
</comment>
<dbReference type="Gene3D" id="1.10.10.10">
    <property type="entry name" value="Winged helix-like DNA-binding domain superfamily/Winged helix DNA-binding domain"/>
    <property type="match status" value="1"/>
</dbReference>
<evidence type="ECO:0000256" key="1">
    <source>
        <dbReference type="ARBA" id="ARBA00002074"/>
    </source>
</evidence>
<feature type="domain" description="Disease resistance R13L4/SHOC-2-like LRR" evidence="13">
    <location>
        <begin position="1140"/>
        <end position="1327"/>
    </location>
</feature>
<dbReference type="InterPro" id="IPR044974">
    <property type="entry name" value="Disease_R_plants"/>
</dbReference>
<dbReference type="Pfam" id="PF23559">
    <property type="entry name" value="WHD_DRP"/>
    <property type="match status" value="1"/>
</dbReference>
<dbReference type="InterPro" id="IPR002182">
    <property type="entry name" value="NB-ARC"/>
</dbReference>
<keyword evidence="8" id="KW-0547">Nucleotide-binding</keyword>
<dbReference type="SUPFAM" id="SSF52058">
    <property type="entry name" value="L domain-like"/>
    <property type="match status" value="1"/>
</dbReference>
<feature type="domain" description="NB-ARC" evidence="11">
    <location>
        <begin position="738"/>
        <end position="907"/>
    </location>
</feature>
<dbReference type="GeneID" id="113715440"/>
<proteinExistence type="inferred from homology"/>
<dbReference type="PANTHER" id="PTHR23155:SF1152">
    <property type="entry name" value="AAA+ ATPASE DOMAIN-CONTAINING PROTEIN"/>
    <property type="match status" value="1"/>
</dbReference>
<evidence type="ECO:0000256" key="5">
    <source>
        <dbReference type="ARBA" id="ARBA00022614"/>
    </source>
</evidence>
<evidence type="ECO:0000256" key="8">
    <source>
        <dbReference type="ARBA" id="ARBA00022741"/>
    </source>
</evidence>
<dbReference type="Pfam" id="PF23598">
    <property type="entry name" value="LRR_14"/>
    <property type="match status" value="1"/>
</dbReference>
<feature type="domain" description="Disease resistance protein winged helix" evidence="12">
    <location>
        <begin position="991"/>
        <end position="1053"/>
    </location>
</feature>
<dbReference type="Pfam" id="PF00931">
    <property type="entry name" value="NB-ARC"/>
    <property type="match status" value="1"/>
</dbReference>
<dbReference type="Gene3D" id="3.80.10.10">
    <property type="entry name" value="Ribonuclease Inhibitor"/>
    <property type="match status" value="1"/>
</dbReference>
<reference evidence="15" key="1">
    <citation type="submission" date="2025-08" db="UniProtKB">
        <authorList>
            <consortium name="RefSeq"/>
        </authorList>
    </citation>
    <scope>IDENTIFICATION</scope>
    <source>
        <tissue evidence="15">Leaves</tissue>
    </source>
</reference>
<evidence type="ECO:0000259" key="11">
    <source>
        <dbReference type="Pfam" id="PF00931"/>
    </source>
</evidence>
<dbReference type="SUPFAM" id="SSF52540">
    <property type="entry name" value="P-loop containing nucleoside triphosphate hydrolases"/>
    <property type="match status" value="1"/>
</dbReference>
<dbReference type="Gene3D" id="1.10.8.430">
    <property type="entry name" value="Helical domain of apoptotic protease-activating factors"/>
    <property type="match status" value="1"/>
</dbReference>
<evidence type="ECO:0000313" key="15">
    <source>
        <dbReference type="RefSeq" id="XP_071928657.1"/>
    </source>
</evidence>
<gene>
    <name evidence="15" type="primary">LOC113715440</name>
</gene>
<dbReference type="InterPro" id="IPR036388">
    <property type="entry name" value="WH-like_DNA-bd_sf"/>
</dbReference>
<keyword evidence="7" id="KW-0677">Repeat</keyword>
<evidence type="ECO:0000256" key="3">
    <source>
        <dbReference type="ARBA" id="ARBA00008894"/>
    </source>
</evidence>
<evidence type="ECO:0000259" key="13">
    <source>
        <dbReference type="Pfam" id="PF23598"/>
    </source>
</evidence>
<dbReference type="InterPro" id="IPR042197">
    <property type="entry name" value="Apaf_helical"/>
</dbReference>
<evidence type="ECO:0000256" key="7">
    <source>
        <dbReference type="ARBA" id="ARBA00022737"/>
    </source>
</evidence>
<keyword evidence="4" id="KW-0963">Cytoplasm</keyword>
<comment type="similarity">
    <text evidence="3">Belongs to the disease resistance NB-LRR family.</text>
</comment>
<protein>
    <submittedName>
        <fullName evidence="15">Late blight resistance protein homolog R1B-17 isoform X1</fullName>
    </submittedName>
</protein>
<dbReference type="RefSeq" id="XP_071928657.1">
    <property type="nucleotide sequence ID" value="XM_072072556.1"/>
</dbReference>
<dbReference type="InterPro" id="IPR055414">
    <property type="entry name" value="LRR_R13L4/SHOC2-like"/>
</dbReference>
<sequence length="1471" mass="170435">MEYVQYQFEIIDVVYSLLEDLQGWLDLLWFYHRGTTDHSDPIQILEVELKLLRLFLTYIANWSDANELCSVDQELASLILDLEVVFKETRAYYKVAAENPGSETNKDYPKSAISELQNKLKVMRPQVRAAYEYIASNSSFPSSHPLSNWDKWTNFIEYLCNVVWQQCELLSHFSLYLHIMHNMLRHLHWFISEMDCRYFDRGRYLFSHFGAVLVSAAHFCYLCWIHLMDEDKNQELIIMLAGLLKALKPNTLQVTKLCLELIAFCYSGSYDYRLTTFVEFLIPERKFGLEVCKRLEGLIKFYTEASDLKDKDDETKLLLMEITAAISELGSFGYSFYARKGRSHLNPSLFRWLEKIELLKADLFLIKLLQHRISLKFLEAEIDSFQNELIYLQSYHRDASEGESKAPTLIWLQIIPIAREAGSIYRSLYAMLDDLRRLEDTPYPPYLFPWRFSNTTQQKFRNKLLKLLEKNKLLKAEIVLEEIMYGHPSLIVNVKDQMESLDQGVIVLRTYLIGPLNENEKLILTHAESVARDAARFCYSLLGSEITVDMVRQFRNWLPELVEKMKLVNAEIKESYKTIRSSTKSHLSKVEGFGFIDFLLGDMKGLLNSEADSLVLVKHQIHIVHGEIKFFKSFLRSIEEQFNEHQDLKSLVLCIVHVILEAEYLIESFRLGDCLRWFHPLWLSDLVEDLSLIKVQATEIYKNAHRVSTHDLPRSPMKDIAPAKIPQIDEVVVGLADQKRLIIDRLIAGSSQLDVVSIIGMAGLGKTTLAWKVYNDPSVTYHFHIRAWCCISQAYHKGELLLQILGDIMEITEEILEMSNEDLELKLYRCLKGKRYLIVMDDIWSIEAWYDFKRSFPNDNNGSRVLITSRHFDVAEKIKAYSSPHLLRPLSDDESWKLLQKKLYDTKECPDELLEVGKQIAISCKGLPLAVVAIAGLLKRSNMTPDKWKQVSESMCSRIADDPETRCMDILELSYNYLPNYLKPCFLYIAVFLKDKDIPVRKLAWLWRAEGFITDNRVESVEDTAERYLRDLIGRSLVMPSKRRSNGGVKTCQSQEENFLQFQNGYDELFDSSHEDIDYGVDPNHIYPKTSIKYQKSRLSICSKRNHFIMSRPYGPYVHSLLYSATSDSYPRCPYDISFIFDNFKLLGVLDLECINMGNSFPTGVLVLAGLRFLALCGDVDSIPDSISHLRDLETLIVKGLKGKVLLPYTLWSMENLRHLHVNNYAAITLEDDESIIISQVINLVSFSSPYLLCCEGTENIMRRLLKLQKLRCLFSELRDDTGKCNQFPILNFLTELDSLNILYSGRIAPPCKFDLPLNLRKLTLSKFRLPWNCISEIGRLPNLEVLKLLSKAFEGKVWEMKEGEFLKLKFLKLDTLSIAEWKSSSDHLPQLQHLILRNCRQLKEVPSGFGDSSSLEMIEVQLCTRSVEESVRLLQKEQHEMGNELKVLVDRSDMDFNHLPNFCWLCGKEK</sequence>
<dbReference type="Gene3D" id="3.40.50.300">
    <property type="entry name" value="P-loop containing nucleotide triphosphate hydrolases"/>
    <property type="match status" value="1"/>
</dbReference>
<evidence type="ECO:0000313" key="14">
    <source>
        <dbReference type="Proteomes" id="UP001652660"/>
    </source>
</evidence>
<keyword evidence="5" id="KW-0433">Leucine-rich repeat</keyword>
<evidence type="ECO:0000256" key="6">
    <source>
        <dbReference type="ARBA" id="ARBA00022667"/>
    </source>
</evidence>
<dbReference type="InterPro" id="IPR038005">
    <property type="entry name" value="RX-like_CC"/>
</dbReference>
<comment type="function">
    <text evidence="1">Confers resistance to late blight (Phytophthora infestans) races carrying the avirulence gene Avr1. Resistance proteins guard the plant against pathogens that contain an appropriate avirulence protein via an indirect interaction with this avirulence protein. That triggers a defense system including the hypersensitive response, which restricts the pathogen growth.</text>
</comment>
<keyword evidence="10" id="KW-0067">ATP-binding</keyword>
<keyword evidence="6" id="KW-0381">Hypersensitive response</keyword>
<evidence type="ECO:0000256" key="2">
    <source>
        <dbReference type="ARBA" id="ARBA00004496"/>
    </source>
</evidence>
<name>A0ABM4WA46_COFAR</name>
<organism evidence="14 15">
    <name type="scientific">Coffea arabica</name>
    <name type="common">Arabian coffee</name>
    <dbReference type="NCBI Taxonomy" id="13443"/>
    <lineage>
        <taxon>Eukaryota</taxon>
        <taxon>Viridiplantae</taxon>
        <taxon>Streptophyta</taxon>
        <taxon>Embryophyta</taxon>
        <taxon>Tracheophyta</taxon>
        <taxon>Spermatophyta</taxon>
        <taxon>Magnoliopsida</taxon>
        <taxon>eudicotyledons</taxon>
        <taxon>Gunneridae</taxon>
        <taxon>Pentapetalae</taxon>
        <taxon>asterids</taxon>
        <taxon>lamiids</taxon>
        <taxon>Gentianales</taxon>
        <taxon>Rubiaceae</taxon>
        <taxon>Ixoroideae</taxon>
        <taxon>Gardenieae complex</taxon>
        <taxon>Bertiereae - Coffeeae clade</taxon>
        <taxon>Coffeeae</taxon>
        <taxon>Coffea</taxon>
    </lineage>
</organism>
<dbReference type="Proteomes" id="UP001652660">
    <property type="component" value="Chromosome 11e"/>
</dbReference>
<dbReference type="InterPro" id="IPR058922">
    <property type="entry name" value="WHD_DRP"/>
</dbReference>
<evidence type="ECO:0000256" key="9">
    <source>
        <dbReference type="ARBA" id="ARBA00022821"/>
    </source>
</evidence>
<dbReference type="InterPro" id="IPR027417">
    <property type="entry name" value="P-loop_NTPase"/>
</dbReference>
<keyword evidence="9" id="KW-0611">Plant defense</keyword>
<evidence type="ECO:0000256" key="4">
    <source>
        <dbReference type="ARBA" id="ARBA00022490"/>
    </source>
</evidence>
<keyword evidence="14" id="KW-1185">Reference proteome</keyword>
<accession>A0ABM4WA46</accession>
<dbReference type="InterPro" id="IPR032675">
    <property type="entry name" value="LRR_dom_sf"/>
</dbReference>
<dbReference type="PRINTS" id="PR00364">
    <property type="entry name" value="DISEASERSIST"/>
</dbReference>
<dbReference type="PANTHER" id="PTHR23155">
    <property type="entry name" value="DISEASE RESISTANCE PROTEIN RP"/>
    <property type="match status" value="1"/>
</dbReference>
<evidence type="ECO:0000259" key="12">
    <source>
        <dbReference type="Pfam" id="PF23559"/>
    </source>
</evidence>
<evidence type="ECO:0000256" key="10">
    <source>
        <dbReference type="ARBA" id="ARBA00022840"/>
    </source>
</evidence>
<dbReference type="CDD" id="cd14798">
    <property type="entry name" value="RX-CC_like"/>
    <property type="match status" value="1"/>
</dbReference>